<protein>
    <submittedName>
        <fullName evidence="2">Uncharacterized protein</fullName>
    </submittedName>
</protein>
<sequence>MCSPIRHHPPSSVLAMAAASPCPAGQGTRFSVPKPSTGPHPN</sequence>
<dbReference type="EMBL" id="GBRH01238882">
    <property type="protein sequence ID" value="JAD59013.1"/>
    <property type="molecule type" value="Transcribed_RNA"/>
</dbReference>
<name>A0A0A9BA04_ARUDO</name>
<proteinExistence type="predicted"/>
<reference evidence="2" key="2">
    <citation type="journal article" date="2015" name="Data Brief">
        <title>Shoot transcriptome of the giant reed, Arundo donax.</title>
        <authorList>
            <person name="Barrero R.A."/>
            <person name="Guerrero F.D."/>
            <person name="Moolhuijzen P."/>
            <person name="Goolsby J.A."/>
            <person name="Tidwell J."/>
            <person name="Bellgard S.E."/>
            <person name="Bellgard M.I."/>
        </authorList>
    </citation>
    <scope>NUCLEOTIDE SEQUENCE</scope>
    <source>
        <tissue evidence="2">Shoot tissue taken approximately 20 cm above the soil surface</tissue>
    </source>
</reference>
<evidence type="ECO:0000256" key="1">
    <source>
        <dbReference type="SAM" id="MobiDB-lite"/>
    </source>
</evidence>
<accession>A0A0A9BA04</accession>
<organism evidence="2">
    <name type="scientific">Arundo donax</name>
    <name type="common">Giant reed</name>
    <name type="synonym">Donax arundinaceus</name>
    <dbReference type="NCBI Taxonomy" id="35708"/>
    <lineage>
        <taxon>Eukaryota</taxon>
        <taxon>Viridiplantae</taxon>
        <taxon>Streptophyta</taxon>
        <taxon>Embryophyta</taxon>
        <taxon>Tracheophyta</taxon>
        <taxon>Spermatophyta</taxon>
        <taxon>Magnoliopsida</taxon>
        <taxon>Liliopsida</taxon>
        <taxon>Poales</taxon>
        <taxon>Poaceae</taxon>
        <taxon>PACMAD clade</taxon>
        <taxon>Arundinoideae</taxon>
        <taxon>Arundineae</taxon>
        <taxon>Arundo</taxon>
    </lineage>
</organism>
<dbReference type="AlphaFoldDB" id="A0A0A9BA04"/>
<evidence type="ECO:0000313" key="2">
    <source>
        <dbReference type="EMBL" id="JAD59013.1"/>
    </source>
</evidence>
<feature type="region of interest" description="Disordered" evidence="1">
    <location>
        <begin position="18"/>
        <end position="42"/>
    </location>
</feature>
<reference evidence="2" key="1">
    <citation type="submission" date="2014-09" db="EMBL/GenBank/DDBJ databases">
        <authorList>
            <person name="Magalhaes I.L.F."/>
            <person name="Oliveira U."/>
            <person name="Santos F.R."/>
            <person name="Vidigal T.H.D.A."/>
            <person name="Brescovit A.D."/>
            <person name="Santos A.J."/>
        </authorList>
    </citation>
    <scope>NUCLEOTIDE SEQUENCE</scope>
    <source>
        <tissue evidence="2">Shoot tissue taken approximately 20 cm above the soil surface</tissue>
    </source>
</reference>